<evidence type="ECO:0000313" key="2">
    <source>
        <dbReference type="Proteomes" id="UP000237381"/>
    </source>
</evidence>
<dbReference type="AlphaFoldDB" id="A0A2S4MNG4"/>
<evidence type="ECO:0000313" key="1">
    <source>
        <dbReference type="EMBL" id="POR56290.1"/>
    </source>
</evidence>
<keyword evidence="2" id="KW-1185">Reference proteome</keyword>
<proteinExistence type="predicted"/>
<name>A0A2S4MNG4_9BURK</name>
<accession>A0A2S4MNG4</accession>
<protein>
    <submittedName>
        <fullName evidence="1">Uncharacterized protein</fullName>
    </submittedName>
</protein>
<sequence length="193" mass="20924">MCRFRFDCASTRIVIDLGARPAKSSMPMGATGARRSSASRVPDVKRVQRARLRFARVLPGPPRFVLTPIRAHLKRSCRALIVENTLATLAWPRHRSRPTLAVRPGACAARAARTSACGPALSTGCALRASNFVASPARKPVDPASIKLARVLLITPRAPNNGWLAVRRRGETRTAGARCRSEYGMKATTARTT</sequence>
<dbReference type="EMBL" id="PQGA01000001">
    <property type="protein sequence ID" value="POR56290.1"/>
    <property type="molecule type" value="Genomic_DNA"/>
</dbReference>
<organism evidence="1 2">
    <name type="scientific">Paraburkholderia eburnea</name>
    <dbReference type="NCBI Taxonomy" id="1189126"/>
    <lineage>
        <taxon>Bacteria</taxon>
        <taxon>Pseudomonadati</taxon>
        <taxon>Pseudomonadota</taxon>
        <taxon>Betaproteobacteria</taxon>
        <taxon>Burkholderiales</taxon>
        <taxon>Burkholderiaceae</taxon>
        <taxon>Paraburkholderia</taxon>
    </lineage>
</organism>
<comment type="caution">
    <text evidence="1">The sequence shown here is derived from an EMBL/GenBank/DDBJ whole genome shotgun (WGS) entry which is preliminary data.</text>
</comment>
<dbReference type="Proteomes" id="UP000237381">
    <property type="component" value="Unassembled WGS sequence"/>
</dbReference>
<gene>
    <name evidence="1" type="ORF">B0G62_101688</name>
</gene>
<reference evidence="1 2" key="1">
    <citation type="submission" date="2018-01" db="EMBL/GenBank/DDBJ databases">
        <title>Genomic Encyclopedia of Type Strains, Phase III (KMG-III): the genomes of soil and plant-associated and newly described type strains.</title>
        <authorList>
            <person name="Whitman W."/>
        </authorList>
    </citation>
    <scope>NUCLEOTIDE SEQUENCE [LARGE SCALE GENOMIC DNA]</scope>
    <source>
        <strain evidence="1 2">JCM 18070</strain>
    </source>
</reference>